<dbReference type="EMBL" id="JAGGKT010000013">
    <property type="protein sequence ID" value="MBP1933737.1"/>
    <property type="molecule type" value="Genomic_DNA"/>
</dbReference>
<sequence length="165" mass="18378">MKIGVVSDTHIPGRAKHLPMALIQGLQGVDLILHAGDWVDLSVVEALEKIAPVEGVVGNNDGEAIRKRFSKKKILSLGKFRIGITHGDGTRKTTEFRAWETFSKDKVDVIIFGHSHIPLQRTHQGILIFNPGSPTDKRRQPRYSYGILELGSAVKAEHFFFDDRA</sequence>
<comment type="cofactor">
    <cofactor evidence="4">
        <name>a divalent metal cation</name>
        <dbReference type="ChEBI" id="CHEBI:60240"/>
    </cofactor>
</comment>
<dbReference type="RefSeq" id="WP_209811751.1">
    <property type="nucleotide sequence ID" value="NZ_JAGGKT010000013.1"/>
</dbReference>
<comment type="caution">
    <text evidence="6">The sequence shown here is derived from an EMBL/GenBank/DDBJ whole genome shotgun (WGS) entry which is preliminary data.</text>
</comment>
<comment type="similarity">
    <text evidence="1 4">Belongs to the metallophosphoesterase superfamily. YfcE family.</text>
</comment>
<dbReference type="PANTHER" id="PTHR11124">
    <property type="entry name" value="VACUOLAR SORTING PROTEIN VPS29"/>
    <property type="match status" value="1"/>
</dbReference>
<feature type="domain" description="Calcineurin-like phosphoesterase" evidence="5">
    <location>
        <begin position="1"/>
        <end position="150"/>
    </location>
</feature>
<evidence type="ECO:0000259" key="5">
    <source>
        <dbReference type="Pfam" id="PF12850"/>
    </source>
</evidence>
<keyword evidence="3" id="KW-0378">Hydrolase</keyword>
<accession>A0ABS4GTZ0</accession>
<dbReference type="Gene3D" id="3.60.21.10">
    <property type="match status" value="1"/>
</dbReference>
<evidence type="ECO:0000256" key="3">
    <source>
        <dbReference type="ARBA" id="ARBA00022801"/>
    </source>
</evidence>
<evidence type="ECO:0000313" key="6">
    <source>
        <dbReference type="EMBL" id="MBP1933737.1"/>
    </source>
</evidence>
<dbReference type="SUPFAM" id="SSF56300">
    <property type="entry name" value="Metallo-dependent phosphatases"/>
    <property type="match status" value="1"/>
</dbReference>
<protein>
    <recommendedName>
        <fullName evidence="4">Phosphoesterase</fullName>
        <ecNumber evidence="4">3.1.4.-</ecNumber>
    </recommendedName>
</protein>
<organism evidence="6 7">
    <name type="scientific">Ammoniphilus resinae</name>
    <dbReference type="NCBI Taxonomy" id="861532"/>
    <lineage>
        <taxon>Bacteria</taxon>
        <taxon>Bacillati</taxon>
        <taxon>Bacillota</taxon>
        <taxon>Bacilli</taxon>
        <taxon>Bacillales</taxon>
        <taxon>Paenibacillaceae</taxon>
        <taxon>Aneurinibacillus group</taxon>
        <taxon>Ammoniphilus</taxon>
    </lineage>
</organism>
<evidence type="ECO:0000313" key="7">
    <source>
        <dbReference type="Proteomes" id="UP001519343"/>
    </source>
</evidence>
<dbReference type="PROSITE" id="PS01269">
    <property type="entry name" value="UPF0025"/>
    <property type="match status" value="1"/>
</dbReference>
<evidence type="ECO:0000256" key="2">
    <source>
        <dbReference type="ARBA" id="ARBA00022723"/>
    </source>
</evidence>
<name>A0ABS4GTZ0_9BACL</name>
<dbReference type="InterPro" id="IPR029052">
    <property type="entry name" value="Metallo-depent_PP-like"/>
</dbReference>
<evidence type="ECO:0000256" key="1">
    <source>
        <dbReference type="ARBA" id="ARBA00008950"/>
    </source>
</evidence>
<dbReference type="Pfam" id="PF12850">
    <property type="entry name" value="Metallophos_2"/>
    <property type="match status" value="1"/>
</dbReference>
<evidence type="ECO:0000256" key="4">
    <source>
        <dbReference type="RuleBase" id="RU362039"/>
    </source>
</evidence>
<gene>
    <name evidence="6" type="ORF">J2Z37_003750</name>
</gene>
<dbReference type="Proteomes" id="UP001519343">
    <property type="component" value="Unassembled WGS sequence"/>
</dbReference>
<proteinExistence type="inferred from homology"/>
<dbReference type="InterPro" id="IPR024654">
    <property type="entry name" value="Calcineurin-like_PHP_lpxH"/>
</dbReference>
<reference evidence="6 7" key="1">
    <citation type="submission" date="2021-03" db="EMBL/GenBank/DDBJ databases">
        <title>Genomic Encyclopedia of Type Strains, Phase IV (KMG-IV): sequencing the most valuable type-strain genomes for metagenomic binning, comparative biology and taxonomic classification.</title>
        <authorList>
            <person name="Goeker M."/>
        </authorList>
    </citation>
    <scope>NUCLEOTIDE SEQUENCE [LARGE SCALE GENOMIC DNA]</scope>
    <source>
        <strain evidence="6 7">DSM 24738</strain>
    </source>
</reference>
<keyword evidence="2 4" id="KW-0479">Metal-binding</keyword>
<dbReference type="NCBIfam" id="TIGR00040">
    <property type="entry name" value="yfcE"/>
    <property type="match status" value="1"/>
</dbReference>
<dbReference type="InterPro" id="IPR000979">
    <property type="entry name" value="Phosphodiesterase_MJ0936/Vps29"/>
</dbReference>
<dbReference type="InterPro" id="IPR020935">
    <property type="entry name" value="PdiEstase_YfcE_CS"/>
</dbReference>
<keyword evidence="7" id="KW-1185">Reference proteome</keyword>
<dbReference type="EC" id="3.1.4.-" evidence="4"/>